<keyword evidence="10" id="KW-0547">Nucleotide-binding</keyword>
<feature type="domain" description="HAMP" evidence="25">
    <location>
        <begin position="163"/>
        <end position="215"/>
    </location>
</feature>
<evidence type="ECO:0000259" key="25">
    <source>
        <dbReference type="PROSITE" id="PS50885"/>
    </source>
</evidence>
<evidence type="ECO:0000256" key="16">
    <source>
        <dbReference type="ARBA" id="ARBA00022989"/>
    </source>
</evidence>
<dbReference type="Proteomes" id="UP001157126">
    <property type="component" value="Unassembled WGS sequence"/>
</dbReference>
<keyword evidence="7" id="KW-0597">Phosphoprotein</keyword>
<organism evidence="26 27">
    <name type="scientific">Mobilicoccus caccae</name>
    <dbReference type="NCBI Taxonomy" id="1859295"/>
    <lineage>
        <taxon>Bacteria</taxon>
        <taxon>Bacillati</taxon>
        <taxon>Actinomycetota</taxon>
        <taxon>Actinomycetes</taxon>
        <taxon>Micrococcales</taxon>
        <taxon>Dermatophilaceae</taxon>
        <taxon>Mobilicoccus</taxon>
    </lineage>
</organism>
<evidence type="ECO:0000256" key="7">
    <source>
        <dbReference type="ARBA" id="ARBA00022553"/>
    </source>
</evidence>
<evidence type="ECO:0000256" key="22">
    <source>
        <dbReference type="ARBA" id="ARBA00041776"/>
    </source>
</evidence>
<keyword evidence="16 23" id="KW-1133">Transmembrane helix</keyword>
<dbReference type="SUPFAM" id="SSF47384">
    <property type="entry name" value="Homodimeric domain of signal transducing histidine kinase"/>
    <property type="match status" value="1"/>
</dbReference>
<dbReference type="InterPro" id="IPR003594">
    <property type="entry name" value="HATPase_dom"/>
</dbReference>
<dbReference type="PRINTS" id="PR00344">
    <property type="entry name" value="BCTRLSENSOR"/>
</dbReference>
<dbReference type="InterPro" id="IPR036097">
    <property type="entry name" value="HisK_dim/P_sf"/>
</dbReference>
<evidence type="ECO:0000256" key="9">
    <source>
        <dbReference type="ARBA" id="ARBA00022692"/>
    </source>
</evidence>
<keyword evidence="18" id="KW-0346">Stress response</keyword>
<dbReference type="PROSITE" id="PS50109">
    <property type="entry name" value="HIS_KIN"/>
    <property type="match status" value="1"/>
</dbReference>
<keyword evidence="12" id="KW-0378">Hydrolase</keyword>
<protein>
    <recommendedName>
        <fullName evidence="21">Signal transduction histidine-protein kinase/phosphatase MprB</fullName>
        <ecNumber evidence="5">2.7.13.3</ecNumber>
    </recommendedName>
    <alternativeName>
        <fullName evidence="22">Mycobacterial persistence regulator B</fullName>
    </alternativeName>
</protein>
<keyword evidence="11" id="KW-0418">Kinase</keyword>
<dbReference type="CDD" id="cd00082">
    <property type="entry name" value="HisKA"/>
    <property type="match status" value="1"/>
</dbReference>
<feature type="transmembrane region" description="Helical" evidence="23">
    <location>
        <begin position="26"/>
        <end position="50"/>
    </location>
</feature>
<dbReference type="Pfam" id="PF02518">
    <property type="entry name" value="HATPase_c"/>
    <property type="match status" value="1"/>
</dbReference>
<gene>
    <name evidence="26" type="ORF">GCM10025883_39550</name>
</gene>
<keyword evidence="14" id="KW-0460">Magnesium</keyword>
<sequence length="417" mass="44654">MTDAATPAKAPRLRPVPFWHSLRTRIAAGVAAVAIGVSGVAGVVIDHAAAIDGRERLRERALERLESGVTFYESQGRGRFGAVVNDPSVPPEVVQRASEGRRASYYDGSTMYAVQLLSMHEVLSVRLPGDELHAQRSALRWSFARAAALAAAVATLLGWLVGTWLSRRLRAGAQAATRIAGGETDVRAAQPGRDEVALLTSALDRMAQALQHRLELERQFTADVAHELRSPVTGLVSAAELLPEDDLGHLVRGQVTRLRRLVEDLLEISRLDAASVEIAWQNCELGDVVRSALEPYADRIELDVSQAGRARVEPRRVDRVVTNLVRNALTYGAAPVRVEVVGARVKVVDSGPGFPEELLADGPRRFATFTVGKGSGLGLTIAAKHTGAMGGRLELSNVDGPGTGARAEVCFQAVDGE</sequence>
<accession>A0ABQ6IXA0</accession>
<comment type="cofactor">
    <cofactor evidence="2">
        <name>Mn(2+)</name>
        <dbReference type="ChEBI" id="CHEBI:29035"/>
    </cofactor>
</comment>
<dbReference type="SMART" id="SM00388">
    <property type="entry name" value="HisKA"/>
    <property type="match status" value="1"/>
</dbReference>
<dbReference type="SMART" id="SM00387">
    <property type="entry name" value="HATPase_c"/>
    <property type="match status" value="1"/>
</dbReference>
<keyword evidence="23" id="KW-0472">Membrane</keyword>
<evidence type="ECO:0000256" key="3">
    <source>
        <dbReference type="ARBA" id="ARBA00001946"/>
    </source>
</evidence>
<dbReference type="EMBL" id="BSUO01000001">
    <property type="protein sequence ID" value="GMA41910.1"/>
    <property type="molecule type" value="Genomic_DNA"/>
</dbReference>
<dbReference type="PROSITE" id="PS50885">
    <property type="entry name" value="HAMP"/>
    <property type="match status" value="1"/>
</dbReference>
<dbReference type="PANTHER" id="PTHR44936:SF9">
    <property type="entry name" value="SENSOR PROTEIN CREC"/>
    <property type="match status" value="1"/>
</dbReference>
<evidence type="ECO:0000256" key="6">
    <source>
        <dbReference type="ARBA" id="ARBA00022475"/>
    </source>
</evidence>
<comment type="subcellular location">
    <subcellularLocation>
        <location evidence="4">Cell membrane</location>
        <topology evidence="4">Multi-pass membrane protein</topology>
    </subcellularLocation>
</comment>
<evidence type="ECO:0000256" key="17">
    <source>
        <dbReference type="ARBA" id="ARBA00023012"/>
    </source>
</evidence>
<feature type="transmembrane region" description="Helical" evidence="23">
    <location>
        <begin position="146"/>
        <end position="165"/>
    </location>
</feature>
<name>A0ABQ6IXA0_9MICO</name>
<dbReference type="InterPro" id="IPR050980">
    <property type="entry name" value="2C_sensor_his_kinase"/>
</dbReference>
<keyword evidence="6" id="KW-1003">Cell membrane</keyword>
<dbReference type="SUPFAM" id="SSF55874">
    <property type="entry name" value="ATPase domain of HSP90 chaperone/DNA topoisomerase II/histidine kinase"/>
    <property type="match status" value="1"/>
</dbReference>
<keyword evidence="17" id="KW-0902">Two-component regulatory system</keyword>
<dbReference type="SMART" id="SM00304">
    <property type="entry name" value="HAMP"/>
    <property type="match status" value="1"/>
</dbReference>
<dbReference type="RefSeq" id="WP_284305396.1">
    <property type="nucleotide sequence ID" value="NZ_BSUO01000001.1"/>
</dbReference>
<keyword evidence="27" id="KW-1185">Reference proteome</keyword>
<evidence type="ECO:0000256" key="14">
    <source>
        <dbReference type="ARBA" id="ARBA00022842"/>
    </source>
</evidence>
<keyword evidence="20" id="KW-0464">Manganese</keyword>
<evidence type="ECO:0000259" key="24">
    <source>
        <dbReference type="PROSITE" id="PS50109"/>
    </source>
</evidence>
<evidence type="ECO:0000256" key="19">
    <source>
        <dbReference type="ARBA" id="ARBA00023026"/>
    </source>
</evidence>
<keyword evidence="8" id="KW-0808">Transferase</keyword>
<dbReference type="Pfam" id="PF00672">
    <property type="entry name" value="HAMP"/>
    <property type="match status" value="1"/>
</dbReference>
<comment type="cofactor">
    <cofactor evidence="3">
        <name>Mg(2+)</name>
        <dbReference type="ChEBI" id="CHEBI:18420"/>
    </cofactor>
</comment>
<evidence type="ECO:0000256" key="10">
    <source>
        <dbReference type="ARBA" id="ARBA00022741"/>
    </source>
</evidence>
<dbReference type="Gene3D" id="6.10.340.10">
    <property type="match status" value="1"/>
</dbReference>
<dbReference type="InterPro" id="IPR005467">
    <property type="entry name" value="His_kinase_dom"/>
</dbReference>
<evidence type="ECO:0000256" key="23">
    <source>
        <dbReference type="SAM" id="Phobius"/>
    </source>
</evidence>
<dbReference type="InterPro" id="IPR036890">
    <property type="entry name" value="HATPase_C_sf"/>
</dbReference>
<evidence type="ECO:0000256" key="2">
    <source>
        <dbReference type="ARBA" id="ARBA00001936"/>
    </source>
</evidence>
<keyword evidence="15" id="KW-0904">Protein phosphatase</keyword>
<feature type="domain" description="Histidine kinase" evidence="24">
    <location>
        <begin position="223"/>
        <end position="413"/>
    </location>
</feature>
<dbReference type="Pfam" id="PF00512">
    <property type="entry name" value="HisKA"/>
    <property type="match status" value="1"/>
</dbReference>
<evidence type="ECO:0000313" key="26">
    <source>
        <dbReference type="EMBL" id="GMA41910.1"/>
    </source>
</evidence>
<evidence type="ECO:0000256" key="21">
    <source>
        <dbReference type="ARBA" id="ARBA00040454"/>
    </source>
</evidence>
<keyword evidence="9 23" id="KW-0812">Transmembrane</keyword>
<proteinExistence type="predicted"/>
<reference evidence="27" key="1">
    <citation type="journal article" date="2019" name="Int. J. Syst. Evol. Microbiol.">
        <title>The Global Catalogue of Microorganisms (GCM) 10K type strain sequencing project: providing services to taxonomists for standard genome sequencing and annotation.</title>
        <authorList>
            <consortium name="The Broad Institute Genomics Platform"/>
            <consortium name="The Broad Institute Genome Sequencing Center for Infectious Disease"/>
            <person name="Wu L."/>
            <person name="Ma J."/>
        </authorList>
    </citation>
    <scope>NUCLEOTIDE SEQUENCE [LARGE SCALE GENOMIC DNA]</scope>
    <source>
        <strain evidence="27">NBRC 113072</strain>
    </source>
</reference>
<evidence type="ECO:0000256" key="8">
    <source>
        <dbReference type="ARBA" id="ARBA00022679"/>
    </source>
</evidence>
<dbReference type="Gene3D" id="3.30.565.10">
    <property type="entry name" value="Histidine kinase-like ATPase, C-terminal domain"/>
    <property type="match status" value="1"/>
</dbReference>
<dbReference type="PANTHER" id="PTHR44936">
    <property type="entry name" value="SENSOR PROTEIN CREC"/>
    <property type="match status" value="1"/>
</dbReference>
<comment type="catalytic activity">
    <reaction evidence="1">
        <text>ATP + protein L-histidine = ADP + protein N-phospho-L-histidine.</text>
        <dbReference type="EC" id="2.7.13.3"/>
    </reaction>
</comment>
<evidence type="ECO:0000256" key="13">
    <source>
        <dbReference type="ARBA" id="ARBA00022840"/>
    </source>
</evidence>
<keyword evidence="13" id="KW-0067">ATP-binding</keyword>
<dbReference type="Gene3D" id="1.10.287.130">
    <property type="match status" value="1"/>
</dbReference>
<evidence type="ECO:0000256" key="1">
    <source>
        <dbReference type="ARBA" id="ARBA00000085"/>
    </source>
</evidence>
<dbReference type="InterPro" id="IPR003661">
    <property type="entry name" value="HisK_dim/P_dom"/>
</dbReference>
<evidence type="ECO:0000256" key="5">
    <source>
        <dbReference type="ARBA" id="ARBA00012438"/>
    </source>
</evidence>
<evidence type="ECO:0000313" key="27">
    <source>
        <dbReference type="Proteomes" id="UP001157126"/>
    </source>
</evidence>
<evidence type="ECO:0000256" key="12">
    <source>
        <dbReference type="ARBA" id="ARBA00022801"/>
    </source>
</evidence>
<evidence type="ECO:0000256" key="18">
    <source>
        <dbReference type="ARBA" id="ARBA00023016"/>
    </source>
</evidence>
<dbReference type="EC" id="2.7.13.3" evidence="5"/>
<dbReference type="CDD" id="cd06225">
    <property type="entry name" value="HAMP"/>
    <property type="match status" value="1"/>
</dbReference>
<comment type="caution">
    <text evidence="26">The sequence shown here is derived from an EMBL/GenBank/DDBJ whole genome shotgun (WGS) entry which is preliminary data.</text>
</comment>
<keyword evidence="19" id="KW-0843">Virulence</keyword>
<evidence type="ECO:0000256" key="15">
    <source>
        <dbReference type="ARBA" id="ARBA00022912"/>
    </source>
</evidence>
<evidence type="ECO:0000256" key="4">
    <source>
        <dbReference type="ARBA" id="ARBA00004651"/>
    </source>
</evidence>
<dbReference type="SUPFAM" id="SSF158472">
    <property type="entry name" value="HAMP domain-like"/>
    <property type="match status" value="1"/>
</dbReference>
<dbReference type="InterPro" id="IPR003660">
    <property type="entry name" value="HAMP_dom"/>
</dbReference>
<evidence type="ECO:0000256" key="20">
    <source>
        <dbReference type="ARBA" id="ARBA00023211"/>
    </source>
</evidence>
<dbReference type="InterPro" id="IPR004358">
    <property type="entry name" value="Sig_transdc_His_kin-like_C"/>
</dbReference>
<evidence type="ECO:0000256" key="11">
    <source>
        <dbReference type="ARBA" id="ARBA00022777"/>
    </source>
</evidence>